<feature type="binding site" evidence="1">
    <location>
        <position position="77"/>
    </location>
    <ligand>
        <name>S-adenosyl-L-methionine</name>
        <dbReference type="ChEBI" id="CHEBI:59789"/>
    </ligand>
</feature>
<dbReference type="InterPro" id="IPR013217">
    <property type="entry name" value="Methyltransf_12"/>
</dbReference>
<keyword evidence="4" id="KW-1185">Reference proteome</keyword>
<organism evidence="3 4">
    <name type="scientific">Fluctibacter corallii</name>
    <dbReference type="NCBI Taxonomy" id="2984329"/>
    <lineage>
        <taxon>Bacteria</taxon>
        <taxon>Pseudomonadati</taxon>
        <taxon>Pseudomonadota</taxon>
        <taxon>Gammaproteobacteria</taxon>
        <taxon>Alteromonadales</taxon>
        <taxon>Alteromonadaceae</taxon>
        <taxon>Fluctibacter</taxon>
    </lineage>
</organism>
<feature type="binding site" evidence="1">
    <location>
        <position position="31"/>
    </location>
    <ligand>
        <name>S-adenosyl-L-methionine</name>
        <dbReference type="ChEBI" id="CHEBI:59789"/>
    </ligand>
</feature>
<dbReference type="InterPro" id="IPR029063">
    <property type="entry name" value="SAM-dependent_MTases_sf"/>
</dbReference>
<name>A0ABT3A9K1_9ALTE</name>
<dbReference type="EC" id="2.1.1.-" evidence="1"/>
<dbReference type="CDD" id="cd02440">
    <property type="entry name" value="AdoMet_MTases"/>
    <property type="match status" value="1"/>
</dbReference>
<keyword evidence="1 3" id="KW-0489">Methyltransferase</keyword>
<keyword evidence="1" id="KW-0808">Transferase</keyword>
<feature type="binding site" evidence="1">
    <location>
        <begin position="56"/>
        <end position="57"/>
    </location>
    <ligand>
        <name>S-adenosyl-L-methionine</name>
        <dbReference type="ChEBI" id="CHEBI:59789"/>
    </ligand>
</feature>
<evidence type="ECO:0000313" key="4">
    <source>
        <dbReference type="Proteomes" id="UP001652504"/>
    </source>
</evidence>
<dbReference type="Pfam" id="PF08242">
    <property type="entry name" value="Methyltransf_12"/>
    <property type="match status" value="1"/>
</dbReference>
<proteinExistence type="inferred from homology"/>
<comment type="function">
    <text evidence="1">Catalyzes the methylation of 5-carboxymethoxyuridine (cmo5U) to form 5-methoxycarbonylmethoxyuridine (mcmo5U) at position 34 in tRNAs.</text>
</comment>
<accession>A0ABT3A9K1</accession>
<dbReference type="Gene3D" id="3.40.50.150">
    <property type="entry name" value="Vaccinia Virus protein VP39"/>
    <property type="match status" value="1"/>
</dbReference>
<dbReference type="EMBL" id="JAOWKX010000005">
    <property type="protein sequence ID" value="MCV2885355.1"/>
    <property type="molecule type" value="Genomic_DNA"/>
</dbReference>
<comment type="caution">
    <text evidence="3">The sequence shown here is derived from an EMBL/GenBank/DDBJ whole genome shotgun (WGS) entry which is preliminary data.</text>
</comment>
<dbReference type="RefSeq" id="WP_263712638.1">
    <property type="nucleotide sequence ID" value="NZ_JAOWKX010000005.1"/>
</dbReference>
<evidence type="ECO:0000313" key="3">
    <source>
        <dbReference type="EMBL" id="MCV2885355.1"/>
    </source>
</evidence>
<dbReference type="PANTHER" id="PTHR43861">
    <property type="entry name" value="TRANS-ACONITATE 2-METHYLTRANSFERASE-RELATED"/>
    <property type="match status" value="1"/>
</dbReference>
<gene>
    <name evidence="1" type="primary">cmoM</name>
    <name evidence="3" type="ORF">OE749_11685</name>
</gene>
<dbReference type="InterPro" id="IPR033664">
    <property type="entry name" value="Cmo5U_methylTrfase"/>
</dbReference>
<dbReference type="HAMAP" id="MF_02057">
    <property type="entry name" value="tRNA_methyltr_CmoM"/>
    <property type="match status" value="1"/>
</dbReference>
<sequence>MKDNNKPDQSFNTIANKFEKNIYGSSKGRLRHELLVSYLADHLESQDPPLLVLDAGGGTGEMAKEFALKGHQVLVNDISEDALSLCKDKLSHCDNVHYHLGKIQSLDSTDIQHIIAGESTHFDLVLCHAVLEWLETPEDTIAHLVSLLKPNGWLSLSFFNEDAHRFANLLYGNFDFVKNGMRQRNTVRLNPNNAQSPSYIKSILSHLPVSIKHEAGIRCFHDYMRPADRERVSFEEIIEMEKRYAKVLPYRDLGRYYHILVQKL</sequence>
<comment type="caution">
    <text evidence="1">Lacks conserved residue(s) required for the propagation of feature annotation.</text>
</comment>
<evidence type="ECO:0000259" key="2">
    <source>
        <dbReference type="Pfam" id="PF08242"/>
    </source>
</evidence>
<dbReference type="GO" id="GO:0032259">
    <property type="term" value="P:methylation"/>
    <property type="evidence" value="ECO:0007669"/>
    <property type="project" value="UniProtKB-KW"/>
</dbReference>
<dbReference type="SUPFAM" id="SSF53335">
    <property type="entry name" value="S-adenosyl-L-methionine-dependent methyltransferases"/>
    <property type="match status" value="1"/>
</dbReference>
<dbReference type="Proteomes" id="UP001652504">
    <property type="component" value="Unassembled WGS sequence"/>
</dbReference>
<keyword evidence="1" id="KW-0949">S-adenosyl-L-methionine</keyword>
<reference evidence="3 4" key="1">
    <citation type="submission" date="2022-10" db="EMBL/GenBank/DDBJ databases">
        <title>Aestuariibacter sp. AA17 isolated from Montipora capitata coral fragment.</title>
        <authorList>
            <person name="Emsley S.A."/>
            <person name="Pfannmuller K.M."/>
            <person name="Loughran R.M."/>
            <person name="Shlafstein M."/>
            <person name="Papke E."/>
            <person name="Saw J.H."/>
            <person name="Ushijima B."/>
            <person name="Videau P."/>
        </authorList>
    </citation>
    <scope>NUCLEOTIDE SEQUENCE [LARGE SCALE GENOMIC DNA]</scope>
    <source>
        <strain evidence="3 4">AA17</strain>
    </source>
</reference>
<comment type="catalytic activity">
    <reaction evidence="1">
        <text>5-carboxymethoxyuridine(34) in tRNA + S-adenosyl-L-methionine = 5-methoxycarbonylmethoxyuridine(34) in tRNA + S-adenosyl-L-homocysteine</text>
        <dbReference type="Rhea" id="RHEA:54080"/>
        <dbReference type="Rhea" id="RHEA-COMP:13383"/>
        <dbReference type="Rhea" id="RHEA-COMP:13781"/>
        <dbReference type="ChEBI" id="CHEBI:57856"/>
        <dbReference type="ChEBI" id="CHEBI:59789"/>
        <dbReference type="ChEBI" id="CHEBI:136879"/>
        <dbReference type="ChEBI" id="CHEBI:138053"/>
    </reaction>
</comment>
<comment type="similarity">
    <text evidence="1">Belongs to the class I-like SAM-binding methyltransferase superfamily. CmoM family.</text>
</comment>
<feature type="domain" description="Methyltransferase type 12" evidence="2">
    <location>
        <begin position="53"/>
        <end position="154"/>
    </location>
</feature>
<dbReference type="GO" id="GO:0008168">
    <property type="term" value="F:methyltransferase activity"/>
    <property type="evidence" value="ECO:0007669"/>
    <property type="project" value="UniProtKB-KW"/>
</dbReference>
<keyword evidence="1" id="KW-0819">tRNA processing</keyword>
<evidence type="ECO:0000256" key="1">
    <source>
        <dbReference type="HAMAP-Rule" id="MF_02057"/>
    </source>
</evidence>
<feature type="binding site" evidence="1">
    <location>
        <position position="128"/>
    </location>
    <ligand>
        <name>S-adenosyl-L-methionine</name>
        <dbReference type="ChEBI" id="CHEBI:59789"/>
    </ligand>
</feature>
<protein>
    <recommendedName>
        <fullName evidence="1">tRNA 5-carboxymethoxyuridine methyltransferase</fullName>
        <ecNumber evidence="1">2.1.1.-</ecNumber>
    </recommendedName>
    <alternativeName>
        <fullName evidence="1">cmo5U methyltransferase</fullName>
    </alternativeName>
</protein>